<keyword evidence="2" id="KW-1133">Transmembrane helix</keyword>
<dbReference type="Proteomes" id="UP001355206">
    <property type="component" value="Unassembled WGS sequence"/>
</dbReference>
<feature type="region of interest" description="Disordered" evidence="1">
    <location>
        <begin position="77"/>
        <end position="121"/>
    </location>
</feature>
<dbReference type="RefSeq" id="WP_331302788.1">
    <property type="nucleotide sequence ID" value="NZ_MLCA01000009.1"/>
</dbReference>
<organism evidence="3 4">
    <name type="scientific">Methylobacterium oryzae</name>
    <dbReference type="NCBI Taxonomy" id="334852"/>
    <lineage>
        <taxon>Bacteria</taxon>
        <taxon>Pseudomonadati</taxon>
        <taxon>Pseudomonadota</taxon>
        <taxon>Alphaproteobacteria</taxon>
        <taxon>Hyphomicrobiales</taxon>
        <taxon>Methylobacteriaceae</taxon>
        <taxon>Methylobacterium</taxon>
    </lineage>
</organism>
<feature type="transmembrane region" description="Helical" evidence="2">
    <location>
        <begin position="35"/>
        <end position="54"/>
    </location>
</feature>
<dbReference type="EMBL" id="MLCA01000009">
    <property type="protein sequence ID" value="MEE7492255.1"/>
    <property type="molecule type" value="Genomic_DNA"/>
</dbReference>
<accession>A0ABU7TRC5</accession>
<sequence>MHSADPTARLFAAGAALTGTGILMCRTEPSWDGILIGLFCLGLWALGTCAARPGRPARPAPARRPIVLEAIVVETPRSPPELLPAPRPAAARDRTPSGFSRLPEVPTHRQRVVERHTRKRG</sequence>
<evidence type="ECO:0000313" key="4">
    <source>
        <dbReference type="Proteomes" id="UP001355206"/>
    </source>
</evidence>
<feature type="compositionally biased region" description="Pro residues" evidence="1">
    <location>
        <begin position="77"/>
        <end position="87"/>
    </location>
</feature>
<evidence type="ECO:0000313" key="3">
    <source>
        <dbReference type="EMBL" id="MEE7492255.1"/>
    </source>
</evidence>
<keyword evidence="2" id="KW-0812">Transmembrane</keyword>
<keyword evidence="2" id="KW-0472">Membrane</keyword>
<name>A0ABU7TRC5_9HYPH</name>
<comment type="caution">
    <text evidence="3">The sequence shown here is derived from an EMBL/GenBank/DDBJ whole genome shotgun (WGS) entry which is preliminary data.</text>
</comment>
<evidence type="ECO:0000256" key="2">
    <source>
        <dbReference type="SAM" id="Phobius"/>
    </source>
</evidence>
<protein>
    <submittedName>
        <fullName evidence="3">Energy transducer TonB</fullName>
    </submittedName>
</protein>
<evidence type="ECO:0000256" key="1">
    <source>
        <dbReference type="SAM" id="MobiDB-lite"/>
    </source>
</evidence>
<reference evidence="3 4" key="1">
    <citation type="journal article" date="2012" name="Genet. Mol. Biol.">
        <title>Analysis of 16S rRNA and mxaF genes revealing insights into Methylobacterium niche-specific plant association.</title>
        <authorList>
            <person name="Dourado M.N."/>
            <person name="Andreote F.D."/>
            <person name="Dini-Andreote F."/>
            <person name="Conti R."/>
            <person name="Araujo J.M."/>
            <person name="Araujo W.L."/>
        </authorList>
    </citation>
    <scope>NUCLEOTIDE SEQUENCE [LARGE SCALE GENOMIC DNA]</scope>
    <source>
        <strain evidence="3 4">TC3-10</strain>
    </source>
</reference>
<proteinExistence type="predicted"/>
<gene>
    <name evidence="3" type="ORF">MOTC310_17955</name>
</gene>
<keyword evidence="4" id="KW-1185">Reference proteome</keyword>